<protein>
    <recommendedName>
        <fullName evidence="4">Secretory carrier-associated membrane protein</fullName>
    </recommendedName>
</protein>
<dbReference type="EMBL" id="NKXS01002321">
    <property type="protein sequence ID" value="PIN14229.1"/>
    <property type="molecule type" value="Genomic_DNA"/>
</dbReference>
<dbReference type="OrthoDB" id="1740449at2759"/>
<dbReference type="Proteomes" id="UP000231279">
    <property type="component" value="Unassembled WGS sequence"/>
</dbReference>
<evidence type="ECO:0000313" key="2">
    <source>
        <dbReference type="EMBL" id="PIN14229.1"/>
    </source>
</evidence>
<comment type="caution">
    <text evidence="2">The sequence shown here is derived from an EMBL/GenBank/DDBJ whole genome shotgun (WGS) entry which is preliminary data.</text>
</comment>
<organism evidence="2 3">
    <name type="scientific">Handroanthus impetiginosus</name>
    <dbReference type="NCBI Taxonomy" id="429701"/>
    <lineage>
        <taxon>Eukaryota</taxon>
        <taxon>Viridiplantae</taxon>
        <taxon>Streptophyta</taxon>
        <taxon>Embryophyta</taxon>
        <taxon>Tracheophyta</taxon>
        <taxon>Spermatophyta</taxon>
        <taxon>Magnoliopsida</taxon>
        <taxon>eudicotyledons</taxon>
        <taxon>Gunneridae</taxon>
        <taxon>Pentapetalae</taxon>
        <taxon>asterids</taxon>
        <taxon>lamiids</taxon>
        <taxon>Lamiales</taxon>
        <taxon>Bignoniaceae</taxon>
        <taxon>Crescentiina</taxon>
        <taxon>Tabebuia alliance</taxon>
        <taxon>Handroanthus</taxon>
    </lineage>
</organism>
<feature type="region of interest" description="Disordered" evidence="1">
    <location>
        <begin position="1"/>
        <end position="46"/>
    </location>
</feature>
<accession>A0A2G9H9P5</accession>
<evidence type="ECO:0000256" key="1">
    <source>
        <dbReference type="SAM" id="MobiDB-lite"/>
    </source>
</evidence>
<evidence type="ECO:0008006" key="4">
    <source>
        <dbReference type="Google" id="ProtNLM"/>
    </source>
</evidence>
<keyword evidence="3" id="KW-1185">Reference proteome</keyword>
<evidence type="ECO:0000313" key="3">
    <source>
        <dbReference type="Proteomes" id="UP000231279"/>
    </source>
</evidence>
<name>A0A2G9H9P5_9LAMI</name>
<reference evidence="3" key="1">
    <citation type="journal article" date="2018" name="Gigascience">
        <title>Genome assembly of the Pink Ipe (Handroanthus impetiginosus, Bignoniaceae), a highly valued, ecologically keystone Neotropical timber forest tree.</title>
        <authorList>
            <person name="Silva-Junior O.B."/>
            <person name="Grattapaglia D."/>
            <person name="Novaes E."/>
            <person name="Collevatti R.G."/>
        </authorList>
    </citation>
    <scope>NUCLEOTIDE SEQUENCE [LARGE SCALE GENOMIC DNA]</scope>
    <source>
        <strain evidence="3">cv. UFG-1</strain>
    </source>
</reference>
<dbReference type="AlphaFoldDB" id="A0A2G9H9P5"/>
<dbReference type="STRING" id="429701.A0A2G9H9P5"/>
<proteinExistence type="predicted"/>
<sequence length="83" mass="9159">MSGRHDSNPFDDEVNPFANPEGVPPANSKLSPLPPERGATIDIPLDSSQDHLKRKEKELQAKEAELKMREQVSSISLFGQSFA</sequence>
<gene>
    <name evidence="2" type="ORF">CDL12_13126</name>
</gene>